<evidence type="ECO:0000313" key="8">
    <source>
        <dbReference type="Proteomes" id="UP000268007"/>
    </source>
</evidence>
<dbReference type="RefSeq" id="WP_121197034.1">
    <property type="nucleotide sequence ID" value="NZ_RBKU01000001.1"/>
</dbReference>
<protein>
    <submittedName>
        <fullName evidence="7">Peroxiredoxin</fullName>
    </submittedName>
</protein>
<evidence type="ECO:0000256" key="5">
    <source>
        <dbReference type="SAM" id="SignalP"/>
    </source>
</evidence>
<keyword evidence="2" id="KW-0201">Cytochrome c-type biogenesis</keyword>
<keyword evidence="8" id="KW-1185">Reference proteome</keyword>
<evidence type="ECO:0000256" key="3">
    <source>
        <dbReference type="ARBA" id="ARBA00023157"/>
    </source>
</evidence>
<sequence>MKKAFLILLAAMPALLFAQTPDGYTIKGKVGTYNAPARAYLIYELAGKNVTDSTNIVNGEFKFSGTVASPISAFVVMDPTGVNLNQLRQSKDFIDATDIYIEKANIVLTSADSVSKAVITGSKLNDDNKKFKQLLAPFVARAKVIGEEYRSLSDAQQINPTYQDAIAAKYRVLQNEETEALKKFILDNSQSYIALTTMQMLIKSGMDISSIETYYNALAPAIKSTELGKGFAGAFAELRVTAIGSPAPDFTQNDVNGVPVKLASFKGKYLLIDFWASWCGPCRQENPHIARVYDHYKGQNFTILGVSLDKQEEKDKWLKAIKDDGLIWTQVSDLKYWQNEVSNLYKVSFIPQNYLIDPTGKIIAKNLKGDDLDKKLAEIFKM</sequence>
<dbReference type="PROSITE" id="PS51352">
    <property type="entry name" value="THIOREDOXIN_2"/>
    <property type="match status" value="1"/>
</dbReference>
<feature type="chain" id="PRO_5019803420" evidence="5">
    <location>
        <begin position="19"/>
        <end position="382"/>
    </location>
</feature>
<keyword evidence="5" id="KW-0732">Signal</keyword>
<evidence type="ECO:0000256" key="4">
    <source>
        <dbReference type="ARBA" id="ARBA00023284"/>
    </source>
</evidence>
<dbReference type="CDD" id="cd02966">
    <property type="entry name" value="TlpA_like_family"/>
    <property type="match status" value="1"/>
</dbReference>
<dbReference type="InterPro" id="IPR000866">
    <property type="entry name" value="AhpC/TSA"/>
</dbReference>
<evidence type="ECO:0000256" key="2">
    <source>
        <dbReference type="ARBA" id="ARBA00022748"/>
    </source>
</evidence>
<proteinExistence type="predicted"/>
<comment type="caution">
    <text evidence="7">The sequence shown here is derived from an EMBL/GenBank/DDBJ whole genome shotgun (WGS) entry which is preliminary data.</text>
</comment>
<organism evidence="7 8">
    <name type="scientific">Mucilaginibacter gracilis</name>
    <dbReference type="NCBI Taxonomy" id="423350"/>
    <lineage>
        <taxon>Bacteria</taxon>
        <taxon>Pseudomonadati</taxon>
        <taxon>Bacteroidota</taxon>
        <taxon>Sphingobacteriia</taxon>
        <taxon>Sphingobacteriales</taxon>
        <taxon>Sphingobacteriaceae</taxon>
        <taxon>Mucilaginibacter</taxon>
    </lineage>
</organism>
<accession>A0A495IY69</accession>
<reference evidence="7 8" key="1">
    <citation type="submission" date="2018-10" db="EMBL/GenBank/DDBJ databases">
        <title>Genomic Encyclopedia of Archaeal and Bacterial Type Strains, Phase II (KMG-II): from individual species to whole genera.</title>
        <authorList>
            <person name="Goeker M."/>
        </authorList>
    </citation>
    <scope>NUCLEOTIDE SEQUENCE [LARGE SCALE GENOMIC DNA]</scope>
    <source>
        <strain evidence="7 8">DSM 18602</strain>
    </source>
</reference>
<dbReference type="GO" id="GO:0016491">
    <property type="term" value="F:oxidoreductase activity"/>
    <property type="evidence" value="ECO:0007669"/>
    <property type="project" value="InterPro"/>
</dbReference>
<dbReference type="PANTHER" id="PTHR42852:SF6">
    <property type="entry name" value="THIOL:DISULFIDE INTERCHANGE PROTEIN DSBE"/>
    <property type="match status" value="1"/>
</dbReference>
<evidence type="ECO:0000256" key="1">
    <source>
        <dbReference type="ARBA" id="ARBA00004196"/>
    </source>
</evidence>
<evidence type="ECO:0000313" key="7">
    <source>
        <dbReference type="EMBL" id="RKR81321.1"/>
    </source>
</evidence>
<dbReference type="Gene3D" id="3.40.30.10">
    <property type="entry name" value="Glutaredoxin"/>
    <property type="match status" value="1"/>
</dbReference>
<keyword evidence="4" id="KW-0676">Redox-active center</keyword>
<feature type="signal peptide" evidence="5">
    <location>
        <begin position="1"/>
        <end position="18"/>
    </location>
</feature>
<dbReference type="GO" id="GO:0030313">
    <property type="term" value="C:cell envelope"/>
    <property type="evidence" value="ECO:0007669"/>
    <property type="project" value="UniProtKB-SubCell"/>
</dbReference>
<dbReference type="InterPro" id="IPR025380">
    <property type="entry name" value="DUF4369"/>
</dbReference>
<dbReference type="GO" id="GO:0016209">
    <property type="term" value="F:antioxidant activity"/>
    <property type="evidence" value="ECO:0007669"/>
    <property type="project" value="InterPro"/>
</dbReference>
<evidence type="ECO:0000259" key="6">
    <source>
        <dbReference type="PROSITE" id="PS51352"/>
    </source>
</evidence>
<dbReference type="InterPro" id="IPR050553">
    <property type="entry name" value="Thioredoxin_ResA/DsbE_sf"/>
</dbReference>
<dbReference type="InterPro" id="IPR036249">
    <property type="entry name" value="Thioredoxin-like_sf"/>
</dbReference>
<dbReference type="Proteomes" id="UP000268007">
    <property type="component" value="Unassembled WGS sequence"/>
</dbReference>
<comment type="subcellular location">
    <subcellularLocation>
        <location evidence="1">Cell envelope</location>
    </subcellularLocation>
</comment>
<dbReference type="GO" id="GO:0017004">
    <property type="term" value="P:cytochrome complex assembly"/>
    <property type="evidence" value="ECO:0007669"/>
    <property type="project" value="UniProtKB-KW"/>
</dbReference>
<dbReference type="InterPro" id="IPR013766">
    <property type="entry name" value="Thioredoxin_domain"/>
</dbReference>
<name>A0A495IY69_9SPHI</name>
<dbReference type="PROSITE" id="PS00194">
    <property type="entry name" value="THIOREDOXIN_1"/>
    <property type="match status" value="1"/>
</dbReference>
<dbReference type="InterPro" id="IPR017937">
    <property type="entry name" value="Thioredoxin_CS"/>
</dbReference>
<keyword evidence="3" id="KW-1015">Disulfide bond</keyword>
<dbReference type="OrthoDB" id="750178at2"/>
<dbReference type="AlphaFoldDB" id="A0A495IY69"/>
<dbReference type="SUPFAM" id="SSF52833">
    <property type="entry name" value="Thioredoxin-like"/>
    <property type="match status" value="1"/>
</dbReference>
<dbReference type="Pfam" id="PF14289">
    <property type="entry name" value="DUF4369"/>
    <property type="match status" value="1"/>
</dbReference>
<dbReference type="PANTHER" id="PTHR42852">
    <property type="entry name" value="THIOL:DISULFIDE INTERCHANGE PROTEIN DSBE"/>
    <property type="match status" value="1"/>
</dbReference>
<feature type="domain" description="Thioredoxin" evidence="6">
    <location>
        <begin position="241"/>
        <end position="382"/>
    </location>
</feature>
<dbReference type="Pfam" id="PF00578">
    <property type="entry name" value="AhpC-TSA"/>
    <property type="match status" value="1"/>
</dbReference>
<dbReference type="EMBL" id="RBKU01000001">
    <property type="protein sequence ID" value="RKR81321.1"/>
    <property type="molecule type" value="Genomic_DNA"/>
</dbReference>
<gene>
    <name evidence="7" type="ORF">BDD43_1466</name>
</gene>